<organism evidence="1 2">
    <name type="scientific">Leptospirillum ferriphilum YSK</name>
    <dbReference type="NCBI Taxonomy" id="1441628"/>
    <lineage>
        <taxon>Bacteria</taxon>
        <taxon>Pseudomonadati</taxon>
        <taxon>Nitrospirota</taxon>
        <taxon>Nitrospiria</taxon>
        <taxon>Nitrospirales</taxon>
        <taxon>Nitrospiraceae</taxon>
        <taxon>Leptospirillum</taxon>
    </lineage>
</organism>
<name>A0A059XT91_9BACT</name>
<gene>
    <name evidence="1" type="ORF">Y981_08340</name>
</gene>
<evidence type="ECO:0000313" key="1">
    <source>
        <dbReference type="EMBL" id="AIA31814.1"/>
    </source>
</evidence>
<accession>A0A059XT91</accession>
<sequence length="86" mass="9765">MWRGRDNLVLLKALSSFMRQIRLFFSSRVRDILPEIPFDRSLAFLDGLPKRTFFPGGGGRLGEALSESQKFPSGSLCFSLRVVCLR</sequence>
<protein>
    <submittedName>
        <fullName evidence="1">Uncharacterized protein</fullName>
    </submittedName>
</protein>
<dbReference type="HOGENOM" id="CLU_2494085_0_0_0"/>
<dbReference type="AlphaFoldDB" id="A0A059XT91"/>
<evidence type="ECO:0000313" key="2">
    <source>
        <dbReference type="Proteomes" id="UP000027059"/>
    </source>
</evidence>
<proteinExistence type="predicted"/>
<dbReference type="Proteomes" id="UP000027059">
    <property type="component" value="Chromosome"/>
</dbReference>
<reference evidence="2" key="1">
    <citation type="submission" date="2014-02" db="EMBL/GenBank/DDBJ databases">
        <title>Complete genome sequence and comparative genomic analysis of the nitrogen-fixing bacterium Leptospirillum ferriphilum YSK.</title>
        <authorList>
            <person name="Guo X."/>
            <person name="Yin H."/>
            <person name="Liang Y."/>
            <person name="Hu Q."/>
            <person name="Ma L."/>
            <person name="Xiao Y."/>
            <person name="Zhang X."/>
            <person name="Qiu G."/>
            <person name="Liu X."/>
        </authorList>
    </citation>
    <scope>NUCLEOTIDE SEQUENCE [LARGE SCALE GENOMIC DNA]</scope>
    <source>
        <strain evidence="2">YSK</strain>
    </source>
</reference>
<dbReference type="EMBL" id="CP007243">
    <property type="protein sequence ID" value="AIA31814.1"/>
    <property type="molecule type" value="Genomic_DNA"/>
</dbReference>
<reference evidence="1 2" key="2">
    <citation type="journal article" date="2015" name="Biomed. Res. Int.">
        <title>Effects of Arsenite Resistance on the Growth and Functional Gene Expression of Leptospirillum ferriphilum and Acidithiobacillus thiooxidans in Pure Culture and Coculture.</title>
        <authorList>
            <person name="Jiang H."/>
            <person name="Liang Y."/>
            <person name="Yin H."/>
            <person name="Xiao Y."/>
            <person name="Guo X."/>
            <person name="Xu Y."/>
            <person name="Hu Q."/>
            <person name="Liu H."/>
            <person name="Liu X."/>
        </authorList>
    </citation>
    <scope>NUCLEOTIDE SEQUENCE [LARGE SCALE GENOMIC DNA]</scope>
    <source>
        <strain evidence="1 2">YSK</strain>
    </source>
</reference>
<dbReference type="KEGG" id="lfp:Y981_08340"/>
<keyword evidence="2" id="KW-1185">Reference proteome</keyword>